<dbReference type="AlphaFoldDB" id="A0A5Q2QBU8"/>
<organism evidence="12 13">
    <name type="scientific">Litorivicinus lipolyticus</name>
    <dbReference type="NCBI Taxonomy" id="418701"/>
    <lineage>
        <taxon>Bacteria</taxon>
        <taxon>Pseudomonadati</taxon>
        <taxon>Pseudomonadota</taxon>
        <taxon>Gammaproteobacteria</taxon>
        <taxon>Oceanospirillales</taxon>
        <taxon>Litorivicinaceae</taxon>
        <taxon>Litorivicinus</taxon>
    </lineage>
</organism>
<protein>
    <recommendedName>
        <fullName evidence="3">Cell division protein ZapA</fullName>
    </recommendedName>
    <alternativeName>
        <fullName evidence="11">Z ring-associated protein ZapA</fullName>
    </alternativeName>
</protein>
<dbReference type="GO" id="GO:0000921">
    <property type="term" value="P:septin ring assembly"/>
    <property type="evidence" value="ECO:0007669"/>
    <property type="project" value="TreeGrafter"/>
</dbReference>
<dbReference type="KEGG" id="llp:GH975_01460"/>
<evidence type="ECO:0000256" key="11">
    <source>
        <dbReference type="ARBA" id="ARBA00033158"/>
    </source>
</evidence>
<comment type="subunit">
    <text evidence="10">Homodimer. Interacts with FtsZ.</text>
</comment>
<dbReference type="InterPro" id="IPR007838">
    <property type="entry name" value="Cell_div_ZapA-like"/>
</dbReference>
<accession>A0A5Q2QBU8</accession>
<evidence type="ECO:0000256" key="3">
    <source>
        <dbReference type="ARBA" id="ARBA00015195"/>
    </source>
</evidence>
<name>A0A5Q2QBU8_9GAMM</name>
<comment type="subcellular location">
    <subcellularLocation>
        <location evidence="1">Cytoplasm</location>
    </subcellularLocation>
</comment>
<dbReference type="GO" id="GO:0000917">
    <property type="term" value="P:division septum assembly"/>
    <property type="evidence" value="ECO:0007669"/>
    <property type="project" value="UniProtKB-KW"/>
</dbReference>
<dbReference type="RefSeq" id="WP_153712804.1">
    <property type="nucleotide sequence ID" value="NZ_CP045871.1"/>
</dbReference>
<evidence type="ECO:0000256" key="10">
    <source>
        <dbReference type="ARBA" id="ARBA00026068"/>
    </source>
</evidence>
<dbReference type="GO" id="GO:0030428">
    <property type="term" value="C:cell septum"/>
    <property type="evidence" value="ECO:0007669"/>
    <property type="project" value="TreeGrafter"/>
</dbReference>
<evidence type="ECO:0000256" key="6">
    <source>
        <dbReference type="ARBA" id="ARBA00023054"/>
    </source>
</evidence>
<dbReference type="Gene3D" id="1.20.5.50">
    <property type="match status" value="1"/>
</dbReference>
<evidence type="ECO:0000256" key="2">
    <source>
        <dbReference type="ARBA" id="ARBA00010074"/>
    </source>
</evidence>
<dbReference type="PANTHER" id="PTHR34981:SF1">
    <property type="entry name" value="CELL DIVISION PROTEIN ZAPA"/>
    <property type="match status" value="1"/>
</dbReference>
<dbReference type="InterPro" id="IPR036192">
    <property type="entry name" value="Cell_div_ZapA-like_sf"/>
</dbReference>
<dbReference type="Gene3D" id="3.30.160.880">
    <property type="entry name" value="Cell division protein ZapA protomer, N-terminal domain"/>
    <property type="match status" value="1"/>
</dbReference>
<dbReference type="SUPFAM" id="SSF102829">
    <property type="entry name" value="Cell division protein ZapA-like"/>
    <property type="match status" value="1"/>
</dbReference>
<evidence type="ECO:0000256" key="9">
    <source>
        <dbReference type="ARBA" id="ARBA00024910"/>
    </source>
</evidence>
<proteinExistence type="inferred from homology"/>
<gene>
    <name evidence="12" type="primary">zapA</name>
    <name evidence="12" type="ORF">GH975_01460</name>
</gene>
<dbReference type="GO" id="GO:0043093">
    <property type="term" value="P:FtsZ-dependent cytokinesis"/>
    <property type="evidence" value="ECO:0007669"/>
    <property type="project" value="TreeGrafter"/>
</dbReference>
<evidence type="ECO:0000256" key="7">
    <source>
        <dbReference type="ARBA" id="ARBA00023210"/>
    </source>
</evidence>
<dbReference type="PANTHER" id="PTHR34981">
    <property type="entry name" value="CELL DIVISION PROTEIN ZAPA"/>
    <property type="match status" value="1"/>
</dbReference>
<evidence type="ECO:0000256" key="4">
    <source>
        <dbReference type="ARBA" id="ARBA00022490"/>
    </source>
</evidence>
<reference evidence="12 13" key="1">
    <citation type="submission" date="2019-11" db="EMBL/GenBank/DDBJ databases">
        <authorList>
            <person name="Khan S.A."/>
            <person name="Jeon C.O."/>
            <person name="Chun B.H."/>
        </authorList>
    </citation>
    <scope>NUCLEOTIDE SEQUENCE [LARGE SCALE GENOMIC DNA]</scope>
    <source>
        <strain evidence="12 13">IMCC 1097</strain>
    </source>
</reference>
<evidence type="ECO:0000313" key="13">
    <source>
        <dbReference type="Proteomes" id="UP000388235"/>
    </source>
</evidence>
<keyword evidence="6" id="KW-0175">Coiled coil</keyword>
<dbReference type="Proteomes" id="UP000388235">
    <property type="component" value="Chromosome"/>
</dbReference>
<dbReference type="GO" id="GO:0032153">
    <property type="term" value="C:cell division site"/>
    <property type="evidence" value="ECO:0007669"/>
    <property type="project" value="TreeGrafter"/>
</dbReference>
<dbReference type="Pfam" id="PF05164">
    <property type="entry name" value="ZapA"/>
    <property type="match status" value="1"/>
</dbReference>
<comment type="similarity">
    <text evidence="2">Belongs to the ZapA family. Type 1 subfamily.</text>
</comment>
<dbReference type="OrthoDB" id="5772359at2"/>
<evidence type="ECO:0000256" key="1">
    <source>
        <dbReference type="ARBA" id="ARBA00004496"/>
    </source>
</evidence>
<keyword evidence="7" id="KW-0717">Septation</keyword>
<evidence type="ECO:0000256" key="5">
    <source>
        <dbReference type="ARBA" id="ARBA00022618"/>
    </source>
</evidence>
<dbReference type="EMBL" id="CP045871">
    <property type="protein sequence ID" value="QGG79300.1"/>
    <property type="molecule type" value="Genomic_DNA"/>
</dbReference>
<sequence length="104" mass="11138">MSDKQTISVRIAGKDHKLSCEPQDAASLAAAAQAVDMRVEKLRASSSQITSERAMALAALDIAFEYAKLTQSGHSHSTVDAGRIEKLNQRLDQAIESIQGALDV</sequence>
<keyword evidence="4" id="KW-0963">Cytoplasm</keyword>
<keyword evidence="13" id="KW-1185">Reference proteome</keyword>
<comment type="function">
    <text evidence="9">Activator of cell division through the inhibition of FtsZ GTPase activity, therefore promoting FtsZ assembly into bundles of protofilaments necessary for the formation of the division Z ring. It is recruited early at mid-cell but it is not essential for cell division.</text>
</comment>
<evidence type="ECO:0000256" key="8">
    <source>
        <dbReference type="ARBA" id="ARBA00023306"/>
    </source>
</evidence>
<dbReference type="GO" id="GO:0005829">
    <property type="term" value="C:cytosol"/>
    <property type="evidence" value="ECO:0007669"/>
    <property type="project" value="TreeGrafter"/>
</dbReference>
<keyword evidence="5 12" id="KW-0132">Cell division</keyword>
<dbReference type="InterPro" id="IPR042233">
    <property type="entry name" value="Cell_div_ZapA_N"/>
</dbReference>
<keyword evidence="8" id="KW-0131">Cell cycle</keyword>
<evidence type="ECO:0000313" key="12">
    <source>
        <dbReference type="EMBL" id="QGG79300.1"/>
    </source>
</evidence>